<organism evidence="3 4">
    <name type="scientific">Agitococcus lubricus</name>
    <dbReference type="NCBI Taxonomy" id="1077255"/>
    <lineage>
        <taxon>Bacteria</taxon>
        <taxon>Pseudomonadati</taxon>
        <taxon>Pseudomonadota</taxon>
        <taxon>Gammaproteobacteria</taxon>
        <taxon>Moraxellales</taxon>
        <taxon>Moraxellaceae</taxon>
        <taxon>Agitococcus</taxon>
    </lineage>
</organism>
<accession>A0A2T5J0V7</accession>
<gene>
    <name evidence="3" type="ORF">C8N29_10464</name>
</gene>
<dbReference type="EMBL" id="QAON01000004">
    <property type="protein sequence ID" value="PTQ90026.1"/>
    <property type="molecule type" value="Genomic_DNA"/>
</dbReference>
<evidence type="ECO:0000259" key="2">
    <source>
        <dbReference type="Pfam" id="PF00535"/>
    </source>
</evidence>
<dbReference type="PANTHER" id="PTHR43630">
    <property type="entry name" value="POLY-BETA-1,6-N-ACETYL-D-GLUCOSAMINE SYNTHASE"/>
    <property type="match status" value="1"/>
</dbReference>
<evidence type="ECO:0000313" key="3">
    <source>
        <dbReference type="EMBL" id="PTQ90026.1"/>
    </source>
</evidence>
<reference evidence="3 4" key="1">
    <citation type="submission" date="2018-04" db="EMBL/GenBank/DDBJ databases">
        <title>Genomic Encyclopedia of Archaeal and Bacterial Type Strains, Phase II (KMG-II): from individual species to whole genera.</title>
        <authorList>
            <person name="Goeker M."/>
        </authorList>
    </citation>
    <scope>NUCLEOTIDE SEQUENCE [LARGE SCALE GENOMIC DNA]</scope>
    <source>
        <strain evidence="3 4">DSM 5822</strain>
    </source>
</reference>
<dbReference type="InterPro" id="IPR029044">
    <property type="entry name" value="Nucleotide-diphossugar_trans"/>
</dbReference>
<dbReference type="Pfam" id="PF00535">
    <property type="entry name" value="Glycos_transf_2"/>
    <property type="match status" value="1"/>
</dbReference>
<keyword evidence="3" id="KW-0808">Transferase</keyword>
<dbReference type="AlphaFoldDB" id="A0A2T5J0V7"/>
<feature type="domain" description="Glycosyltransferase 2-like" evidence="2">
    <location>
        <begin position="7"/>
        <end position="146"/>
    </location>
</feature>
<proteinExistence type="inferred from homology"/>
<name>A0A2T5J0V7_9GAMM</name>
<evidence type="ECO:0000256" key="1">
    <source>
        <dbReference type="ARBA" id="ARBA00038494"/>
    </source>
</evidence>
<dbReference type="Gene3D" id="3.90.550.10">
    <property type="entry name" value="Spore Coat Polysaccharide Biosynthesis Protein SpsA, Chain A"/>
    <property type="match status" value="1"/>
</dbReference>
<comment type="similarity">
    <text evidence="1">Belongs to the glycosyltransferase 2 family. WaaE/KdtX subfamily.</text>
</comment>
<keyword evidence="4" id="KW-1185">Reference proteome</keyword>
<dbReference type="InterPro" id="IPR001173">
    <property type="entry name" value="Glyco_trans_2-like"/>
</dbReference>
<dbReference type="CDD" id="cd02511">
    <property type="entry name" value="Beta4Glucosyltransferase"/>
    <property type="match status" value="1"/>
</dbReference>
<dbReference type="SUPFAM" id="SSF53448">
    <property type="entry name" value="Nucleotide-diphospho-sugar transferases"/>
    <property type="match status" value="1"/>
</dbReference>
<sequence>MDKIPVSIAVICKNEAHNIERLLQSVVDFAEVIIVDSGSTDATLDIARRYTDKIYVHDWAGDGPQRQRAIAYCQYDWVLNLDADEQLTPPLIAEIKHAIQSNQYDAYKVKFNDYFMGQFDHQWARMHAKVRFFRKSGALFLQKEVHASAPDIQGKVGLLANPVMHYGDVTIENKMYKNNLYSSLTAKDKAQRGKRASALKMLLSFPLVFIKSYLLRRAFLDGWRGFVGSMISAFYAFLKEAKLLELERQQKLKDK</sequence>
<evidence type="ECO:0000313" key="4">
    <source>
        <dbReference type="Proteomes" id="UP000244223"/>
    </source>
</evidence>
<dbReference type="Proteomes" id="UP000244223">
    <property type="component" value="Unassembled WGS sequence"/>
</dbReference>
<protein>
    <submittedName>
        <fullName evidence="3">Glycosyltransferase involved in cell wall biosynthesis</fullName>
    </submittedName>
</protein>
<dbReference type="GO" id="GO:0016740">
    <property type="term" value="F:transferase activity"/>
    <property type="evidence" value="ECO:0007669"/>
    <property type="project" value="UniProtKB-KW"/>
</dbReference>
<dbReference type="PANTHER" id="PTHR43630:SF2">
    <property type="entry name" value="GLYCOSYLTRANSFERASE"/>
    <property type="match status" value="1"/>
</dbReference>
<dbReference type="RefSeq" id="WP_239986965.1">
    <property type="nucleotide sequence ID" value="NZ_QAON01000004.1"/>
</dbReference>
<comment type="caution">
    <text evidence="3">The sequence shown here is derived from an EMBL/GenBank/DDBJ whole genome shotgun (WGS) entry which is preliminary data.</text>
</comment>